<dbReference type="PANTHER" id="PTHR43615:SF1">
    <property type="entry name" value="PPDK_N DOMAIN-CONTAINING PROTEIN"/>
    <property type="match status" value="1"/>
</dbReference>
<sequence length="465" mass="54339">MSRAISKELEQWGPIDSKILYHSFFILPWAGKLNSYDIFWPGTFGILDHDRLTYRWDKVAVERHGLQIIKRWLLPAQIRRQVWKVYMKAKKELNQFQSESVKELYDKFIQFWNIALIPETANYSAPVFLRNQIRKFVPKNNLDEVLEALLALDRPSFHQESDLELFKAGLRARNKKSLTTLLEKHSQNWGWIENSYYETRRLTRNDFYQRLKGLNKKRLKFEIQKIENYIKSVKKRKADIIKKFKLPKSVINQAEILSFSIWWQDDRKAEVWRTLYKIDNLLRLTSRKYRISLNDLQYYTAEEWVDLDTTGKKLSNDEINQRKKLCVISMKNKEYKILTGRAAAKIAKKYQTRNNVNQGSVTGITVSRGPLVIGRARIMLSARNPEKMKAGEVLITTMTEPDYIVLMRKAKAIVTDVGGLMSHAAVVSRELGVPCIVGTKIATTIFKNGDRIEVDTSKGMVRKIK</sequence>
<dbReference type="InterPro" id="IPR051549">
    <property type="entry name" value="PEP_Utilizing_Enz"/>
</dbReference>
<proteinExistence type="predicted"/>
<dbReference type="AlphaFoldDB" id="A0A1F5N9C0"/>
<dbReference type="InterPro" id="IPR036637">
    <property type="entry name" value="Phosphohistidine_dom_sf"/>
</dbReference>
<evidence type="ECO:0000313" key="2">
    <source>
        <dbReference type="EMBL" id="OGE74267.1"/>
    </source>
</evidence>
<dbReference type="EMBL" id="MFEH01000001">
    <property type="protein sequence ID" value="OGE74267.1"/>
    <property type="molecule type" value="Genomic_DNA"/>
</dbReference>
<dbReference type="Pfam" id="PF00391">
    <property type="entry name" value="PEP-utilizers"/>
    <property type="match status" value="1"/>
</dbReference>
<dbReference type="Proteomes" id="UP000177610">
    <property type="component" value="Unassembled WGS sequence"/>
</dbReference>
<dbReference type="InterPro" id="IPR008279">
    <property type="entry name" value="PEP-util_enz_mobile_dom"/>
</dbReference>
<feature type="domain" description="PEP-utilising enzyme mobile" evidence="1">
    <location>
        <begin position="389"/>
        <end position="459"/>
    </location>
</feature>
<evidence type="ECO:0000313" key="3">
    <source>
        <dbReference type="Proteomes" id="UP000177610"/>
    </source>
</evidence>
<name>A0A1F5N9C0_9BACT</name>
<dbReference type="GO" id="GO:0016772">
    <property type="term" value="F:transferase activity, transferring phosphorus-containing groups"/>
    <property type="evidence" value="ECO:0007669"/>
    <property type="project" value="InterPro"/>
</dbReference>
<accession>A0A1F5N9C0</accession>
<protein>
    <recommendedName>
        <fullName evidence="1">PEP-utilising enzyme mobile domain-containing protein</fullName>
    </recommendedName>
</protein>
<comment type="caution">
    <text evidence="2">The sequence shown here is derived from an EMBL/GenBank/DDBJ whole genome shotgun (WGS) entry which is preliminary data.</text>
</comment>
<dbReference type="SUPFAM" id="SSF52009">
    <property type="entry name" value="Phosphohistidine domain"/>
    <property type="match status" value="1"/>
</dbReference>
<reference evidence="2 3" key="1">
    <citation type="journal article" date="2016" name="Nat. Commun.">
        <title>Thousands of microbial genomes shed light on interconnected biogeochemical processes in an aquifer system.</title>
        <authorList>
            <person name="Anantharaman K."/>
            <person name="Brown C.T."/>
            <person name="Hug L.A."/>
            <person name="Sharon I."/>
            <person name="Castelle C.J."/>
            <person name="Probst A.J."/>
            <person name="Thomas B.C."/>
            <person name="Singh A."/>
            <person name="Wilkins M.J."/>
            <person name="Karaoz U."/>
            <person name="Brodie E.L."/>
            <person name="Williams K.H."/>
            <person name="Hubbard S.S."/>
            <person name="Banfield J.F."/>
        </authorList>
    </citation>
    <scope>NUCLEOTIDE SEQUENCE [LARGE SCALE GENOMIC DNA]</scope>
</reference>
<organism evidence="2 3">
    <name type="scientific">Candidatus Doudnabacteria bacterium RIFCSPHIGHO2_01_FULL_41_86</name>
    <dbReference type="NCBI Taxonomy" id="1817821"/>
    <lineage>
        <taxon>Bacteria</taxon>
        <taxon>Candidatus Doudnaibacteriota</taxon>
    </lineage>
</organism>
<dbReference type="STRING" id="1817821.A2717_01825"/>
<dbReference type="Gene3D" id="3.50.30.10">
    <property type="entry name" value="Phosphohistidine domain"/>
    <property type="match status" value="1"/>
</dbReference>
<dbReference type="PANTHER" id="PTHR43615">
    <property type="entry name" value="PHOSPHOENOLPYRUVATE SYNTHASE-RELATED"/>
    <property type="match status" value="1"/>
</dbReference>
<evidence type="ECO:0000259" key="1">
    <source>
        <dbReference type="Pfam" id="PF00391"/>
    </source>
</evidence>
<gene>
    <name evidence="2" type="ORF">A2717_01825</name>
</gene>